<protein>
    <recommendedName>
        <fullName evidence="6">Protein HflK</fullName>
    </recommendedName>
</protein>
<dbReference type="OrthoDB" id="9779595at2"/>
<dbReference type="GO" id="GO:0006508">
    <property type="term" value="P:proteolysis"/>
    <property type="evidence" value="ECO:0007669"/>
    <property type="project" value="UniProtKB-KW"/>
</dbReference>
<dbReference type="SUPFAM" id="SSF117892">
    <property type="entry name" value="Band 7/SPFH domain"/>
    <property type="match status" value="1"/>
</dbReference>
<reference evidence="8 9" key="2">
    <citation type="submission" date="2019-09" db="EMBL/GenBank/DDBJ databases">
        <title>Complete Genome Sequence and Methylome Analysis of free living Spirochaetas.</title>
        <authorList>
            <person name="Leshcheva N."/>
            <person name="Mikheeva N."/>
        </authorList>
    </citation>
    <scope>NUCLEOTIDE SEQUENCE [LARGE SCALE GENOMIC DNA]</scope>
    <source>
        <strain evidence="8 9">P</strain>
    </source>
</reference>
<dbReference type="Gene3D" id="3.30.479.30">
    <property type="entry name" value="Band 7 domain"/>
    <property type="match status" value="1"/>
</dbReference>
<dbReference type="InterPro" id="IPR036013">
    <property type="entry name" value="Band_7/SPFH_dom_sf"/>
</dbReference>
<dbReference type="PANTHER" id="PTHR43327">
    <property type="entry name" value="STOMATIN-LIKE PROTEIN 2, MITOCHONDRIAL"/>
    <property type="match status" value="1"/>
</dbReference>
<name>A0A5C1QCV5_9SPIO</name>
<evidence type="ECO:0000256" key="3">
    <source>
        <dbReference type="ARBA" id="ARBA00022692"/>
    </source>
</evidence>
<comment type="similarity">
    <text evidence="2 6">Belongs to the band 7/mec-2 family. HflK subfamily.</text>
</comment>
<evidence type="ECO:0000313" key="9">
    <source>
        <dbReference type="Proteomes" id="UP000323824"/>
    </source>
</evidence>
<dbReference type="InterPro" id="IPR010201">
    <property type="entry name" value="HflK"/>
</dbReference>
<feature type="transmembrane region" description="Helical" evidence="6">
    <location>
        <begin position="17"/>
        <end position="38"/>
    </location>
</feature>
<keyword evidence="9" id="KW-1185">Reference proteome</keyword>
<organism evidence="8 9">
    <name type="scientific">Thiospirochaeta perfilievii</name>
    <dbReference type="NCBI Taxonomy" id="252967"/>
    <lineage>
        <taxon>Bacteria</taxon>
        <taxon>Pseudomonadati</taxon>
        <taxon>Spirochaetota</taxon>
        <taxon>Spirochaetia</taxon>
        <taxon>Spirochaetales</taxon>
        <taxon>Spirochaetaceae</taxon>
        <taxon>Thiospirochaeta</taxon>
    </lineage>
</organism>
<dbReference type="KEGG" id="sper:EW093_11940"/>
<evidence type="ECO:0000259" key="7">
    <source>
        <dbReference type="SMART" id="SM00244"/>
    </source>
</evidence>
<sequence>MSEQDVTNSIKMPNGRFITIIMVIVLALLVIVNSFYIVSPQEQAVVLNFGKFQSIEFSGAHFKIPFIQKVYKVNTKEVKTMTFGFIQQSGLDSTYQTDSAESLLLTGDSNILDIRWSIQYQITVPRDWLFNVDSNYVRDDRGQKIDNREKTIRDISLSVINQSIGNSSLNRIFEGDRTKLNIDALNEMNERLTNIGLGVTILKVQFETVAAPSGAVQEAFNDVTAATVERNRFIDEGNVYRSQQIPKIKGEAQRVKELADGYAIERVNLAKGDVAKFISIYAEYKKNPEITRKRMYYEMMEELSKTSSDIELIDKDLTNFIPFKSLNTQGGN</sequence>
<dbReference type="Proteomes" id="UP000323824">
    <property type="component" value="Chromosome"/>
</dbReference>
<evidence type="ECO:0000256" key="2">
    <source>
        <dbReference type="ARBA" id="ARBA00006971"/>
    </source>
</evidence>
<accession>A0A5C1QCV5</accession>
<feature type="domain" description="Band 7" evidence="7">
    <location>
        <begin position="33"/>
        <end position="224"/>
    </location>
</feature>
<comment type="function">
    <text evidence="6">HflC and HflK could encode or regulate a protease.</text>
</comment>
<dbReference type="AlphaFoldDB" id="A0A5C1QCV5"/>
<dbReference type="InterPro" id="IPR050710">
    <property type="entry name" value="Band7/mec-2_domain"/>
</dbReference>
<reference evidence="8 9" key="1">
    <citation type="submission" date="2019-02" db="EMBL/GenBank/DDBJ databases">
        <authorList>
            <person name="Fomenkov A."/>
            <person name="Dubinina G."/>
            <person name="Grabovich M."/>
            <person name="Vincze T."/>
            <person name="Roberts R.J."/>
        </authorList>
    </citation>
    <scope>NUCLEOTIDE SEQUENCE [LARGE SCALE GENOMIC DNA]</scope>
    <source>
        <strain evidence="8 9">P</strain>
    </source>
</reference>
<gene>
    <name evidence="8" type="primary">hflK</name>
    <name evidence="8" type="ORF">EW093_11940</name>
</gene>
<proteinExistence type="inferred from homology"/>
<evidence type="ECO:0000256" key="4">
    <source>
        <dbReference type="ARBA" id="ARBA00022989"/>
    </source>
</evidence>
<dbReference type="InterPro" id="IPR001107">
    <property type="entry name" value="Band_7"/>
</dbReference>
<keyword evidence="5 6" id="KW-0472">Membrane</keyword>
<comment type="subcellular location">
    <subcellularLocation>
        <location evidence="1">Membrane</location>
        <topology evidence="1">Single-pass membrane protein</topology>
    </subcellularLocation>
</comment>
<evidence type="ECO:0000313" key="8">
    <source>
        <dbReference type="EMBL" id="QEN05391.1"/>
    </source>
</evidence>
<dbReference type="NCBIfam" id="TIGR01933">
    <property type="entry name" value="hflK"/>
    <property type="match status" value="1"/>
</dbReference>
<dbReference type="GO" id="GO:0008233">
    <property type="term" value="F:peptidase activity"/>
    <property type="evidence" value="ECO:0007669"/>
    <property type="project" value="UniProtKB-KW"/>
</dbReference>
<dbReference type="Pfam" id="PF01145">
    <property type="entry name" value="Band_7"/>
    <property type="match status" value="1"/>
</dbReference>
<evidence type="ECO:0000256" key="5">
    <source>
        <dbReference type="ARBA" id="ARBA00023136"/>
    </source>
</evidence>
<dbReference type="RefSeq" id="WP_149568629.1">
    <property type="nucleotide sequence ID" value="NZ_CP035807.1"/>
</dbReference>
<dbReference type="EMBL" id="CP035807">
    <property type="protein sequence ID" value="QEN05391.1"/>
    <property type="molecule type" value="Genomic_DNA"/>
</dbReference>
<dbReference type="CDD" id="cd03404">
    <property type="entry name" value="SPFH_HflK"/>
    <property type="match status" value="1"/>
</dbReference>
<dbReference type="SMART" id="SM00244">
    <property type="entry name" value="PHB"/>
    <property type="match status" value="1"/>
</dbReference>
<dbReference type="PANTHER" id="PTHR43327:SF2">
    <property type="entry name" value="MODULATOR OF FTSH PROTEASE HFLK"/>
    <property type="match status" value="1"/>
</dbReference>
<evidence type="ECO:0000256" key="1">
    <source>
        <dbReference type="ARBA" id="ARBA00004167"/>
    </source>
</evidence>
<keyword evidence="8" id="KW-0645">Protease</keyword>
<keyword evidence="8" id="KW-0378">Hydrolase</keyword>
<evidence type="ECO:0000256" key="6">
    <source>
        <dbReference type="RuleBase" id="RU364113"/>
    </source>
</evidence>
<comment type="subunit">
    <text evidence="6">HflC and HflK may interact to form a multimeric complex.</text>
</comment>
<keyword evidence="3 6" id="KW-0812">Transmembrane</keyword>
<keyword evidence="4 6" id="KW-1133">Transmembrane helix</keyword>
<dbReference type="GO" id="GO:0016020">
    <property type="term" value="C:membrane"/>
    <property type="evidence" value="ECO:0007669"/>
    <property type="project" value="UniProtKB-SubCell"/>
</dbReference>